<organism evidence="1">
    <name type="scientific">viral metagenome</name>
    <dbReference type="NCBI Taxonomy" id="1070528"/>
    <lineage>
        <taxon>unclassified sequences</taxon>
        <taxon>metagenomes</taxon>
        <taxon>organismal metagenomes</taxon>
    </lineage>
</organism>
<proteinExistence type="predicted"/>
<accession>A0A6C0JNU2</accession>
<protein>
    <recommendedName>
        <fullName evidence="2">Glycylpeptide N-tetradecanoyltransferase</fullName>
    </recommendedName>
</protein>
<evidence type="ECO:0000313" key="1">
    <source>
        <dbReference type="EMBL" id="QHU06107.1"/>
    </source>
</evidence>
<dbReference type="EMBL" id="MN740430">
    <property type="protein sequence ID" value="QHU06107.1"/>
    <property type="molecule type" value="Genomic_DNA"/>
</dbReference>
<dbReference type="AlphaFoldDB" id="A0A6C0JNU2"/>
<evidence type="ECO:0008006" key="2">
    <source>
        <dbReference type="Google" id="ProtNLM"/>
    </source>
</evidence>
<name>A0A6C0JNU2_9ZZZZ</name>
<sequence>MIEYILLVLTITFLTIYAYIKLAYPFWNNQPVFHSYDYWRFFYQTPFYIYKYRPIKTKFCEFNQIRTLPYIDTGSQQRKEICYLLKSNYIQNDRILFTLLENDLDAQYSGHNEPCFLSIYQEKKYELNKFIDPSFVSQYENIVTSLKPIGCVLSRPLHFYYIENRQHNMYTELPIYYIDIICANRELDQKKLNRQLLQTHEYNQRIKNPVIQCSLIKKEIDLFDGVIPLIEYNTYVFYLRNLTFPPLPPHFHCTHVDIEHTDILTDFLYEQTHLDLQLSKKHFEIIAISDVGNFIALIKQNLLHAYCLRNGEHIYGFYFIKDAKMQYEDIEGDTLQIVGSIMNCDNSSLFYSGFLHSMHQIIKKQSRYKMLMFEAISDNIFLLDHWRERNSPVFSNKTAYYTFNLIYPSSPLDSQLCLIL</sequence>
<reference evidence="1" key="1">
    <citation type="journal article" date="2020" name="Nature">
        <title>Giant virus diversity and host interactions through global metagenomics.</title>
        <authorList>
            <person name="Schulz F."/>
            <person name="Roux S."/>
            <person name="Paez-Espino D."/>
            <person name="Jungbluth S."/>
            <person name="Walsh D.A."/>
            <person name="Denef V.J."/>
            <person name="McMahon K.D."/>
            <person name="Konstantinidis K.T."/>
            <person name="Eloe-Fadrosh E.A."/>
            <person name="Kyrpides N.C."/>
            <person name="Woyke T."/>
        </authorList>
    </citation>
    <scope>NUCLEOTIDE SEQUENCE</scope>
    <source>
        <strain evidence="1">GVMAG-M-3300027747-57</strain>
    </source>
</reference>